<dbReference type="InterPro" id="IPR050168">
    <property type="entry name" value="AAA_ATPase_domain"/>
</dbReference>
<dbReference type="InterPro" id="IPR027417">
    <property type="entry name" value="P-loop_NTPase"/>
</dbReference>
<evidence type="ECO:0000256" key="1">
    <source>
        <dbReference type="ARBA" id="ARBA00004496"/>
    </source>
</evidence>
<accession>A0AAN8P7J9</accession>
<dbReference type="SMART" id="SM00382">
    <property type="entry name" value="AAA"/>
    <property type="match status" value="2"/>
</dbReference>
<dbReference type="Gene3D" id="1.10.8.60">
    <property type="match status" value="2"/>
</dbReference>
<dbReference type="Pfam" id="PF00004">
    <property type="entry name" value="AAA"/>
    <property type="match status" value="2"/>
</dbReference>
<dbReference type="FunFam" id="1.10.8.60:FF:000069">
    <property type="entry name" value="spermatogenesis-associated protein 5 isoform X1"/>
    <property type="match status" value="1"/>
</dbReference>
<evidence type="ECO:0000256" key="5">
    <source>
        <dbReference type="ARBA" id="ARBA00022840"/>
    </source>
</evidence>
<dbReference type="InterPro" id="IPR041569">
    <property type="entry name" value="AAA_lid_3"/>
</dbReference>
<evidence type="ECO:0000259" key="7">
    <source>
        <dbReference type="SMART" id="SM00382"/>
    </source>
</evidence>
<keyword evidence="3" id="KW-0677">Repeat</keyword>
<organism evidence="8 9">
    <name type="scientific">Polyplax serrata</name>
    <name type="common">Common mouse louse</name>
    <dbReference type="NCBI Taxonomy" id="468196"/>
    <lineage>
        <taxon>Eukaryota</taxon>
        <taxon>Metazoa</taxon>
        <taxon>Ecdysozoa</taxon>
        <taxon>Arthropoda</taxon>
        <taxon>Hexapoda</taxon>
        <taxon>Insecta</taxon>
        <taxon>Pterygota</taxon>
        <taxon>Neoptera</taxon>
        <taxon>Paraneoptera</taxon>
        <taxon>Psocodea</taxon>
        <taxon>Troctomorpha</taxon>
        <taxon>Phthiraptera</taxon>
        <taxon>Anoplura</taxon>
        <taxon>Polyplacidae</taxon>
        <taxon>Polyplax</taxon>
    </lineage>
</organism>
<keyword evidence="2" id="KW-0963">Cytoplasm</keyword>
<dbReference type="PANTHER" id="PTHR23077">
    <property type="entry name" value="AAA-FAMILY ATPASE"/>
    <property type="match status" value="1"/>
</dbReference>
<proteinExistence type="inferred from homology"/>
<evidence type="ECO:0000256" key="2">
    <source>
        <dbReference type="ARBA" id="ARBA00022490"/>
    </source>
</evidence>
<dbReference type="Gene3D" id="3.40.50.300">
    <property type="entry name" value="P-loop containing nucleotide triphosphate hydrolases"/>
    <property type="match status" value="2"/>
</dbReference>
<evidence type="ECO:0000256" key="6">
    <source>
        <dbReference type="ARBA" id="ARBA00061477"/>
    </source>
</evidence>
<dbReference type="GO" id="GO:0005524">
    <property type="term" value="F:ATP binding"/>
    <property type="evidence" value="ECO:0007669"/>
    <property type="project" value="UniProtKB-KW"/>
</dbReference>
<dbReference type="InterPro" id="IPR003960">
    <property type="entry name" value="ATPase_AAA_CS"/>
</dbReference>
<dbReference type="PROSITE" id="PS00674">
    <property type="entry name" value="AAA"/>
    <property type="match status" value="1"/>
</dbReference>
<sequence>MSGKKRKGSPSMVECDDCHAIINQKDTALHKEKSCPPNMETWVHPFIMDHCLYSTVENIKSSEITQHLPKDSRDDFVFLPIHVLQLCGIPIGDPVIIAPIQSKLAASIVKFAWHLPSKPTDFTVILTDEVTKLNGYDPKIHVVVSKLEEQIAVADHVVLSYQNDQGSKLDMEELLERLTKQNLNKIYQVNNKLLVKYYGRQVVFTIEEITSVSSKNSGNKDCFYVFTPETKLIASHLNSKTESKRCLLNTLGGLNDVIEELIDTISFIMGDKNVLPGLHVTRGILVHGPMGTGKTILIEGLAEYFTKNIVRIECSTIFSKIAKETERELQASFEKAKVLSPSIILLDDLDVLCTKSNSSSEHERRIVATLTLLMDKVNSDGGSKIVVLASTSKIHLIDSALRSSTRFGKEVEIYVPNSNQRFEILKVLMQDIKHNLTDTDVRSIANSSHGFVGGDLSSLLSKALLKNYKTSCGQDNISIEDFEWALGKVKPSAMKEITIDIPNVKWDDIGGQDELKLKLKQSVEWPLKYRDSFKRLGITPPKGLLMFGPPGCSKTMIAKALATESRLNFICVKGPELFNKWVGESERAVRKVFRRARQAAPSIVFFDELDAIGGERNMSSGSNVQDRVLAQMLVELDGVESLDSVTVIAATNRLDRIDPALLRPGRLDRIVYVPLPDAKTRKEIFQIQLKKTIAAEDVTIEELVDRTEGFSGAEIVAVCREAALKALEEDFQAEKVTRQHFIEALQIIIPRTPKSLLDLYNNYLSK</sequence>
<dbReference type="InterPro" id="IPR003959">
    <property type="entry name" value="ATPase_AAA_core"/>
</dbReference>
<dbReference type="GO" id="GO:0005737">
    <property type="term" value="C:cytoplasm"/>
    <property type="evidence" value="ECO:0007669"/>
    <property type="project" value="UniProtKB-SubCell"/>
</dbReference>
<dbReference type="PANTHER" id="PTHR23077:SF27">
    <property type="entry name" value="ATPASE FAMILY GENE 2 PROTEIN HOMOLOG A"/>
    <property type="match status" value="1"/>
</dbReference>
<comment type="similarity">
    <text evidence="6">Belongs to the AAA ATPase family. AFG2 subfamily.</text>
</comment>
<name>A0AAN8P7J9_POLSC</name>
<dbReference type="InterPro" id="IPR003593">
    <property type="entry name" value="AAA+_ATPase"/>
</dbReference>
<dbReference type="CDD" id="cd19511">
    <property type="entry name" value="RecA-like_CDC48_r2-like"/>
    <property type="match status" value="1"/>
</dbReference>
<protein>
    <recommendedName>
        <fullName evidence="7">AAA+ ATPase domain-containing protein</fullName>
    </recommendedName>
</protein>
<dbReference type="Pfam" id="PF17862">
    <property type="entry name" value="AAA_lid_3"/>
    <property type="match status" value="1"/>
</dbReference>
<keyword evidence="5" id="KW-0067">ATP-binding</keyword>
<dbReference type="Proteomes" id="UP001372834">
    <property type="component" value="Unassembled WGS sequence"/>
</dbReference>
<evidence type="ECO:0000313" key="9">
    <source>
        <dbReference type="Proteomes" id="UP001372834"/>
    </source>
</evidence>
<dbReference type="AlphaFoldDB" id="A0AAN8P7J9"/>
<evidence type="ECO:0000256" key="4">
    <source>
        <dbReference type="ARBA" id="ARBA00022741"/>
    </source>
</evidence>
<evidence type="ECO:0000256" key="3">
    <source>
        <dbReference type="ARBA" id="ARBA00022737"/>
    </source>
</evidence>
<comment type="subcellular location">
    <subcellularLocation>
        <location evidence="1">Cytoplasm</location>
    </subcellularLocation>
</comment>
<dbReference type="FunFam" id="3.40.50.300:FF:000567">
    <property type="entry name" value="ATPase, AAA family protein"/>
    <property type="match status" value="1"/>
</dbReference>
<evidence type="ECO:0000313" key="8">
    <source>
        <dbReference type="EMBL" id="KAK6636155.1"/>
    </source>
</evidence>
<keyword evidence="4" id="KW-0547">Nucleotide-binding</keyword>
<reference evidence="8 9" key="1">
    <citation type="submission" date="2023-10" db="EMBL/GenBank/DDBJ databases">
        <title>Genomes of two closely related lineages of the louse Polyplax serrata with different host specificities.</title>
        <authorList>
            <person name="Martinu J."/>
            <person name="Tarabai H."/>
            <person name="Stefka J."/>
            <person name="Hypsa V."/>
        </authorList>
    </citation>
    <scope>NUCLEOTIDE SEQUENCE [LARGE SCALE GENOMIC DNA]</scope>
    <source>
        <strain evidence="8">HR10_N</strain>
    </source>
</reference>
<dbReference type="SUPFAM" id="SSF52540">
    <property type="entry name" value="P-loop containing nucleoside triphosphate hydrolases"/>
    <property type="match status" value="2"/>
</dbReference>
<comment type="caution">
    <text evidence="8">The sequence shown here is derived from an EMBL/GenBank/DDBJ whole genome shotgun (WGS) entry which is preliminary data.</text>
</comment>
<feature type="domain" description="AAA+ ATPase" evidence="7">
    <location>
        <begin position="540"/>
        <end position="677"/>
    </location>
</feature>
<dbReference type="EMBL" id="JAWJWE010000004">
    <property type="protein sequence ID" value="KAK6636155.1"/>
    <property type="molecule type" value="Genomic_DNA"/>
</dbReference>
<feature type="domain" description="AAA+ ATPase" evidence="7">
    <location>
        <begin position="280"/>
        <end position="417"/>
    </location>
</feature>
<dbReference type="GO" id="GO:0016887">
    <property type="term" value="F:ATP hydrolysis activity"/>
    <property type="evidence" value="ECO:0007669"/>
    <property type="project" value="InterPro"/>
</dbReference>
<gene>
    <name evidence="8" type="ORF">RUM43_009807</name>
</gene>